<organism evidence="1 2">
    <name type="scientific">Smittium megazygosporum</name>
    <dbReference type="NCBI Taxonomy" id="133381"/>
    <lineage>
        <taxon>Eukaryota</taxon>
        <taxon>Fungi</taxon>
        <taxon>Fungi incertae sedis</taxon>
        <taxon>Zoopagomycota</taxon>
        <taxon>Kickxellomycotina</taxon>
        <taxon>Harpellomycetes</taxon>
        <taxon>Harpellales</taxon>
        <taxon>Legeriomycetaceae</taxon>
        <taxon>Smittium</taxon>
    </lineage>
</organism>
<evidence type="ECO:0000313" key="2">
    <source>
        <dbReference type="Proteomes" id="UP000245609"/>
    </source>
</evidence>
<dbReference type="AlphaFoldDB" id="A0A2T9ZAV9"/>
<proteinExistence type="predicted"/>
<dbReference type="Proteomes" id="UP000245609">
    <property type="component" value="Unassembled WGS sequence"/>
</dbReference>
<name>A0A2T9ZAV9_9FUNG</name>
<keyword evidence="2" id="KW-1185">Reference proteome</keyword>
<protein>
    <submittedName>
        <fullName evidence="1">Uncharacterized protein</fullName>
    </submittedName>
</protein>
<reference evidence="1 2" key="1">
    <citation type="journal article" date="2018" name="MBio">
        <title>Comparative Genomics Reveals the Core Gene Toolbox for the Fungus-Insect Symbiosis.</title>
        <authorList>
            <person name="Wang Y."/>
            <person name="Stata M."/>
            <person name="Wang W."/>
            <person name="Stajich J.E."/>
            <person name="White M.M."/>
            <person name="Moncalvo J.M."/>
        </authorList>
    </citation>
    <scope>NUCLEOTIDE SEQUENCE [LARGE SCALE GENOMIC DNA]</scope>
    <source>
        <strain evidence="1 2">SC-DP-2</strain>
    </source>
</reference>
<evidence type="ECO:0000313" key="1">
    <source>
        <dbReference type="EMBL" id="PVV01677.1"/>
    </source>
</evidence>
<gene>
    <name evidence="1" type="ORF">BB560_003895</name>
</gene>
<accession>A0A2T9ZAV9</accession>
<sequence length="535" mass="61329">MVSEAKNRIIELREVRKGPEDSLAKSTRQYKAYSDKKGIKGQNFLVKFKYIFPYFSRTLTLDTLTQYSNLEFLSMSWFLTLNSELSEEFNTSLLETSLSSSGTLNVTFNSSGLFRKSRQGKPIRKALVRSYMESAELPLLENVRKMHSACKSRPGISSSVLALVSQVYTIEQLKDFGFEFSSNQYSLSRKKASEENFTLVEYERHSPTSKTKVSDETKAKVSDILHEFSNSSSSTISLGTAGNGYQEIRYLTKPKRDIYYVLKEKNPGIQFSPKKIKKNYDTAKANENASLEQIMRLRVATEEFEVHKRLALEQRKNFKNQISGLSADYKENFKIGGGPIETTRYFYQKSQISELCTCVVSKSGDQIQRRYYNYLSENLSHDSLYAINCLKKLLYRLEFQEFEEVNLWSDSGPHFKNADYLYSVCLELPQIFPSKKFKLNYFMENHRKSDVDGHFGDLSQGDDGLMACRFSLPGPSKYFNIDFRIKVKRDIRTNKYAADGSNPLGSDTDIMGSTSRNTQRIRVEILRGIGVSLSI</sequence>
<dbReference type="OrthoDB" id="408781at2759"/>
<dbReference type="EMBL" id="MBFS01000892">
    <property type="protein sequence ID" value="PVV01677.1"/>
    <property type="molecule type" value="Genomic_DNA"/>
</dbReference>
<comment type="caution">
    <text evidence="1">The sequence shown here is derived from an EMBL/GenBank/DDBJ whole genome shotgun (WGS) entry which is preliminary data.</text>
</comment>